<dbReference type="AlphaFoldDB" id="F4QMY3"/>
<gene>
    <name evidence="1" type="ORF">ABI_29910</name>
</gene>
<dbReference type="Proteomes" id="UP000006512">
    <property type="component" value="Unassembled WGS sequence"/>
</dbReference>
<keyword evidence="2" id="KW-1185">Reference proteome</keyword>
<evidence type="ECO:0000313" key="2">
    <source>
        <dbReference type="Proteomes" id="UP000006512"/>
    </source>
</evidence>
<dbReference type="EMBL" id="GL883078">
    <property type="protein sequence ID" value="EGF91574.1"/>
    <property type="molecule type" value="Genomic_DNA"/>
</dbReference>
<protein>
    <submittedName>
        <fullName evidence="1">Uncharacterized protein</fullName>
    </submittedName>
</protein>
<evidence type="ECO:0000313" key="1">
    <source>
        <dbReference type="EMBL" id="EGF91574.1"/>
    </source>
</evidence>
<reference evidence="2" key="1">
    <citation type="submission" date="2011-03" db="EMBL/GenBank/DDBJ databases">
        <title>Draft genome sequence of Brevundimonas diminuta.</title>
        <authorList>
            <person name="Brown P.J.B."/>
            <person name="Buechlein A."/>
            <person name="Hemmerich C."/>
            <person name="Brun Y.V."/>
        </authorList>
    </citation>
    <scope>NUCLEOTIDE SEQUENCE [LARGE SCALE GENOMIC DNA]</scope>
    <source>
        <strain evidence="2">C19</strain>
    </source>
</reference>
<organism evidence="1 2">
    <name type="scientific">Asticcacaulis biprosthecium C19</name>
    <dbReference type="NCBI Taxonomy" id="715226"/>
    <lineage>
        <taxon>Bacteria</taxon>
        <taxon>Pseudomonadati</taxon>
        <taxon>Pseudomonadota</taxon>
        <taxon>Alphaproteobacteria</taxon>
        <taxon>Caulobacterales</taxon>
        <taxon>Caulobacteraceae</taxon>
        <taxon>Asticcacaulis</taxon>
    </lineage>
</organism>
<sequence length="142" mass="15118">MALMLLAGCGKPLASGPFAQASEVRLYINEGMIDVASDGKLNDGSFPAGGIALTAVEFADLRKAAGFTTWKSGPKCCIPRHAFVFYDDVGKYLGSLEVCFECGCSFLDGGLQPPFSQVKWDEAVFERIVKAHGQKTVFDGAA</sequence>
<name>F4QMY3_9CAUL</name>
<dbReference type="HOGENOM" id="CLU_1811819_0_0_5"/>
<dbReference type="STRING" id="715226.ABI_29910"/>
<proteinExistence type="predicted"/>
<accession>F4QMY3</accession>